<protein>
    <submittedName>
        <fullName evidence="1">GspS/AspS pilotin family protein</fullName>
    </submittedName>
</protein>
<proteinExistence type="predicted"/>
<dbReference type="PIRSF" id="PIRSF007010">
    <property type="entry name" value="UCP007010"/>
    <property type="match status" value="1"/>
</dbReference>
<gene>
    <name evidence="1" type="ORF">AB0763_07695</name>
</gene>
<accession>A0AB39HCN2</accession>
<organism evidence="1">
    <name type="scientific">Vibrio sp. HB236076</name>
    <dbReference type="NCBI Taxonomy" id="3232307"/>
    <lineage>
        <taxon>Bacteria</taxon>
        <taxon>Pseudomonadati</taxon>
        <taxon>Pseudomonadota</taxon>
        <taxon>Gammaproteobacteria</taxon>
        <taxon>Vibrionales</taxon>
        <taxon>Vibrionaceae</taxon>
        <taxon>Vibrio</taxon>
    </lineage>
</organism>
<sequence length="132" mass="14870">MKKLLTFLLVPLFLASCASHEDEQRRKLKQMASNRAEALSAGLPVERGPLKIMRVLPHDNVVRLMMIYNTDGKNAEPVNQVLDRSVDSFCSNKEIVANLEEGLVYEIKIRNARGQLLIDKKVTDQTCNTSES</sequence>
<reference evidence="1" key="1">
    <citation type="submission" date="2024-07" db="EMBL/GenBank/DDBJ databases">
        <title>Genome Analysis of a Potential Novel Vibrio Species Secreting pH- and Thermo-stable Alginate Lyase and its Application in Producing Alginate Oligosaccharides.</title>
        <authorList>
            <person name="Huang H."/>
            <person name="Bao K."/>
        </authorList>
    </citation>
    <scope>NUCLEOTIDE SEQUENCE</scope>
    <source>
        <strain evidence="1">HB236076</strain>
    </source>
</reference>
<evidence type="ECO:0000313" key="1">
    <source>
        <dbReference type="EMBL" id="XDK24111.1"/>
    </source>
</evidence>
<dbReference type="Pfam" id="PF16549">
    <property type="entry name" value="T2SSS_2"/>
    <property type="match status" value="1"/>
</dbReference>
<dbReference type="KEGG" id="vih:AB0763_07695"/>
<dbReference type="InterPro" id="IPR016502">
    <property type="entry name" value="T2SSS_2"/>
</dbReference>
<name>A0AB39HCN2_9VIBR</name>
<dbReference type="AlphaFoldDB" id="A0AB39HCN2"/>
<dbReference type="PROSITE" id="PS51257">
    <property type="entry name" value="PROKAR_LIPOPROTEIN"/>
    <property type="match status" value="1"/>
</dbReference>
<dbReference type="EMBL" id="CP162601">
    <property type="protein sequence ID" value="XDK24111.1"/>
    <property type="molecule type" value="Genomic_DNA"/>
</dbReference>
<dbReference type="RefSeq" id="WP_306100169.1">
    <property type="nucleotide sequence ID" value="NZ_CP162601.1"/>
</dbReference>
<dbReference type="Gene3D" id="3.30.300.250">
    <property type="match status" value="1"/>
</dbReference>